<dbReference type="GO" id="GO:0051536">
    <property type="term" value="F:iron-sulfur cluster binding"/>
    <property type="evidence" value="ECO:0007669"/>
    <property type="project" value="InterPro"/>
</dbReference>
<dbReference type="Pfam" id="PF01592">
    <property type="entry name" value="NifU_N"/>
    <property type="match status" value="1"/>
</dbReference>
<dbReference type="Proteomes" id="UP000036410">
    <property type="component" value="Chromosome"/>
</dbReference>
<evidence type="ECO:0000259" key="1">
    <source>
        <dbReference type="Pfam" id="PF01592"/>
    </source>
</evidence>
<accession>A0A806TK33</accession>
<dbReference type="CDD" id="cd06664">
    <property type="entry name" value="IscU_like"/>
    <property type="match status" value="1"/>
</dbReference>
<dbReference type="GO" id="GO:0005506">
    <property type="term" value="F:iron ion binding"/>
    <property type="evidence" value="ECO:0007669"/>
    <property type="project" value="InterPro"/>
</dbReference>
<dbReference type="SUPFAM" id="SSF82649">
    <property type="entry name" value="SufE/NifU"/>
    <property type="match status" value="1"/>
</dbReference>
<sequence>MNLDHLYKHVIMDHAKNRRNHRTMESYTHKVHYKNPTCGDIMTMYAVIKGDIVQDISFIGEGCFISMASSSMFTTIAKDKKIEEIKDISTFIKNMIVHGSKVEDPQIQDAISLTDIHKLPARHNCALMPWQAFDKLLKVKQEQQIK</sequence>
<dbReference type="NCBIfam" id="TIGR01994">
    <property type="entry name" value="SUF_scaf_2"/>
    <property type="match status" value="1"/>
</dbReference>
<organism evidence="2 3">
    <name type="scientific">Priestia megaterium Q3</name>
    <dbReference type="NCBI Taxonomy" id="1452722"/>
    <lineage>
        <taxon>Bacteria</taxon>
        <taxon>Bacillati</taxon>
        <taxon>Bacillota</taxon>
        <taxon>Bacilli</taxon>
        <taxon>Bacillales</taxon>
        <taxon>Bacillaceae</taxon>
        <taxon>Priestia</taxon>
    </lineage>
</organism>
<protein>
    <submittedName>
        <fullName evidence="2">NifU-like protein</fullName>
    </submittedName>
</protein>
<dbReference type="GO" id="GO:0016226">
    <property type="term" value="P:iron-sulfur cluster assembly"/>
    <property type="evidence" value="ECO:0007669"/>
    <property type="project" value="InterPro"/>
</dbReference>
<evidence type="ECO:0000313" key="3">
    <source>
        <dbReference type="Proteomes" id="UP000036410"/>
    </source>
</evidence>
<proteinExistence type="predicted"/>
<dbReference type="AlphaFoldDB" id="A0A806TK33"/>
<dbReference type="Gene3D" id="3.90.1010.10">
    <property type="match status" value="1"/>
</dbReference>
<name>A0A806TK33_PRIMG</name>
<dbReference type="RefSeq" id="WP_080974279.1">
    <property type="nucleotide sequence ID" value="NZ_CP010586.1"/>
</dbReference>
<gene>
    <name evidence="2" type="primary">nifU_1</name>
    <name evidence="2" type="ORF">AS52_03713</name>
</gene>
<evidence type="ECO:0000313" key="2">
    <source>
        <dbReference type="EMBL" id="AKP78674.1"/>
    </source>
</evidence>
<feature type="domain" description="NIF system FeS cluster assembly NifU N-terminal" evidence="1">
    <location>
        <begin position="7"/>
        <end position="90"/>
    </location>
</feature>
<dbReference type="EMBL" id="CP010586">
    <property type="protein sequence ID" value="AKP78674.1"/>
    <property type="molecule type" value="Genomic_DNA"/>
</dbReference>
<reference evidence="2 3" key="1">
    <citation type="submission" date="2015-01" db="EMBL/GenBank/DDBJ databases">
        <title>Genome sequence of bacillus megaterium Q3.</title>
        <authorList>
            <person name="Wang Y."/>
            <person name="Luo K."/>
            <person name="Bai L."/>
            <person name="Luo F."/>
        </authorList>
    </citation>
    <scope>NUCLEOTIDE SEQUENCE [LARGE SCALE GENOMIC DNA]</scope>
    <source>
        <strain evidence="2 3">Q3</strain>
    </source>
</reference>
<dbReference type="PANTHER" id="PTHR10093">
    <property type="entry name" value="IRON-SULFUR CLUSTER ASSEMBLY ENZYME NIFU HOMOLOG"/>
    <property type="match status" value="1"/>
</dbReference>
<dbReference type="InterPro" id="IPR002871">
    <property type="entry name" value="NIF_FeS_clus_asmbl_NifU_N"/>
</dbReference>